<keyword evidence="2" id="KW-0238">DNA-binding</keyword>
<reference evidence="2 3" key="1">
    <citation type="submission" date="2015-02" db="EMBL/GenBank/DDBJ databases">
        <title>Nostoc linckia genome annotation.</title>
        <authorList>
            <person name="Zhou Z."/>
        </authorList>
    </citation>
    <scope>NUCLEOTIDE SEQUENCE [LARGE SCALE GENOMIC DNA]</scope>
    <source>
        <strain evidence="3">z8</strain>
    </source>
</reference>
<evidence type="ECO:0000259" key="1">
    <source>
        <dbReference type="PROSITE" id="PS50943"/>
    </source>
</evidence>
<feature type="domain" description="HTH cro/C1-type" evidence="1">
    <location>
        <begin position="16"/>
        <end position="79"/>
    </location>
</feature>
<dbReference type="Pfam" id="PF01381">
    <property type="entry name" value="HTH_3"/>
    <property type="match status" value="1"/>
</dbReference>
<dbReference type="Proteomes" id="UP000222310">
    <property type="component" value="Unassembled WGS sequence"/>
</dbReference>
<dbReference type="GO" id="GO:0003677">
    <property type="term" value="F:DNA binding"/>
    <property type="evidence" value="ECO:0007669"/>
    <property type="project" value="UniProtKB-KW"/>
</dbReference>
<name>A0A9Q5Z937_NOSLI</name>
<organism evidence="2 3">
    <name type="scientific">Nostoc linckia z8</name>
    <dbReference type="NCBI Taxonomy" id="1628746"/>
    <lineage>
        <taxon>Bacteria</taxon>
        <taxon>Bacillati</taxon>
        <taxon>Cyanobacteriota</taxon>
        <taxon>Cyanophyceae</taxon>
        <taxon>Nostocales</taxon>
        <taxon>Nostocaceae</taxon>
        <taxon>Nostoc</taxon>
    </lineage>
</organism>
<dbReference type="EMBL" id="LAHD01000079">
    <property type="protein sequence ID" value="PHK00644.1"/>
    <property type="molecule type" value="Genomic_DNA"/>
</dbReference>
<sequence length="92" mass="10322">MARKKKPENPEDMPPLQRLREAANLTQAQLASRIPDKTRSKTLTRQVISGWERGEYEPELTIPQMKALCRALGVVLDDLPDDLGPPKTQSVS</sequence>
<dbReference type="SUPFAM" id="SSF47413">
    <property type="entry name" value="lambda repressor-like DNA-binding domains"/>
    <property type="match status" value="1"/>
</dbReference>
<dbReference type="InterPro" id="IPR010982">
    <property type="entry name" value="Lambda_DNA-bd_dom_sf"/>
</dbReference>
<dbReference type="Gene3D" id="1.10.260.40">
    <property type="entry name" value="lambda repressor-like DNA-binding domains"/>
    <property type="match status" value="1"/>
</dbReference>
<dbReference type="RefSeq" id="WP_099070629.1">
    <property type="nucleotide sequence ID" value="NZ_LAHD01000079.1"/>
</dbReference>
<dbReference type="CDD" id="cd00093">
    <property type="entry name" value="HTH_XRE"/>
    <property type="match status" value="1"/>
</dbReference>
<dbReference type="GeneID" id="57097918"/>
<comment type="caution">
    <text evidence="2">The sequence shown here is derived from an EMBL/GenBank/DDBJ whole genome shotgun (WGS) entry which is preliminary data.</text>
</comment>
<dbReference type="SMART" id="SM00530">
    <property type="entry name" value="HTH_XRE"/>
    <property type="match status" value="1"/>
</dbReference>
<dbReference type="InterPro" id="IPR001387">
    <property type="entry name" value="Cro/C1-type_HTH"/>
</dbReference>
<dbReference type="PROSITE" id="PS50943">
    <property type="entry name" value="HTH_CROC1"/>
    <property type="match status" value="1"/>
</dbReference>
<dbReference type="AlphaFoldDB" id="A0A9Q5Z937"/>
<accession>A0A9Q5Z937</accession>
<gene>
    <name evidence="2" type="ORF">VF08_23545</name>
</gene>
<evidence type="ECO:0000313" key="3">
    <source>
        <dbReference type="Proteomes" id="UP000222310"/>
    </source>
</evidence>
<protein>
    <submittedName>
        <fullName evidence="2">DNA-binding protein</fullName>
    </submittedName>
</protein>
<proteinExistence type="predicted"/>
<evidence type="ECO:0000313" key="2">
    <source>
        <dbReference type="EMBL" id="PHK00644.1"/>
    </source>
</evidence>